<dbReference type="EMBL" id="CAJPDS010000034">
    <property type="protein sequence ID" value="CAF9923933.1"/>
    <property type="molecule type" value="Genomic_DNA"/>
</dbReference>
<keyword evidence="6" id="KW-1185">Reference proteome</keyword>
<sequence length="238" mass="25536">MTKTIIVTGASRGIGLAVARYLIEASHNVILLARSDAPLQELKSKYPQQVRVIAADLSDAAVAERTVSSTLAGGQIDGLVLNHGTLEPVTRVADGSIETWKRGFDVNFFSAVAWVTAALPALRRSKGRIIFTSSGAAINAYTGWGAYGASKAAINHLALTLGAEEPSVTCIAIRPGVVDTEMQREIREVHGPRMQEQDVARFHKLHEEGGLLRPEQPGHVIAKLAVDGPKELSGRFLR</sequence>
<evidence type="ECO:0000259" key="4">
    <source>
        <dbReference type="SMART" id="SM00822"/>
    </source>
</evidence>
<dbReference type="PRINTS" id="PR00081">
    <property type="entry name" value="GDHRDH"/>
</dbReference>
<organism evidence="5 6">
    <name type="scientific">Heterodermia speciosa</name>
    <dbReference type="NCBI Taxonomy" id="116794"/>
    <lineage>
        <taxon>Eukaryota</taxon>
        <taxon>Fungi</taxon>
        <taxon>Dikarya</taxon>
        <taxon>Ascomycota</taxon>
        <taxon>Pezizomycotina</taxon>
        <taxon>Lecanoromycetes</taxon>
        <taxon>OSLEUM clade</taxon>
        <taxon>Lecanoromycetidae</taxon>
        <taxon>Caliciales</taxon>
        <taxon>Physciaceae</taxon>
        <taxon>Heterodermia</taxon>
    </lineage>
</organism>
<dbReference type="PROSITE" id="PS00061">
    <property type="entry name" value="ADH_SHORT"/>
    <property type="match status" value="1"/>
</dbReference>
<dbReference type="InterPro" id="IPR002347">
    <property type="entry name" value="SDR_fam"/>
</dbReference>
<dbReference type="Pfam" id="PF00106">
    <property type="entry name" value="adh_short"/>
    <property type="match status" value="1"/>
</dbReference>
<dbReference type="AlphaFoldDB" id="A0A8H3IM13"/>
<dbReference type="PANTHER" id="PTHR43008:SF8">
    <property type="entry name" value="BENZIL REDUCTASE ((S)-BENZOIN FORMING) IRC24"/>
    <property type="match status" value="1"/>
</dbReference>
<dbReference type="SMART" id="SM00822">
    <property type="entry name" value="PKS_KR"/>
    <property type="match status" value="1"/>
</dbReference>
<dbReference type="FunFam" id="3.40.50.720:FF:000281">
    <property type="entry name" value="Uncharacterized oxidoreductase YIR035C"/>
    <property type="match status" value="1"/>
</dbReference>
<dbReference type="InterPro" id="IPR020904">
    <property type="entry name" value="Sc_DH/Rdtase_CS"/>
</dbReference>
<accession>A0A8H3IM13</accession>
<reference evidence="5" key="1">
    <citation type="submission" date="2021-03" db="EMBL/GenBank/DDBJ databases">
        <authorList>
            <person name="Tagirdzhanova G."/>
        </authorList>
    </citation>
    <scope>NUCLEOTIDE SEQUENCE</scope>
</reference>
<proteinExistence type="inferred from homology"/>
<evidence type="ECO:0000313" key="6">
    <source>
        <dbReference type="Proteomes" id="UP000664521"/>
    </source>
</evidence>
<name>A0A8H3IM13_9LECA</name>
<keyword evidence="3" id="KW-0560">Oxidoreductase</keyword>
<evidence type="ECO:0000256" key="2">
    <source>
        <dbReference type="ARBA" id="ARBA00022857"/>
    </source>
</evidence>
<comment type="similarity">
    <text evidence="1">Belongs to the short-chain dehydrogenases/reductases (SDR) family.</text>
</comment>
<dbReference type="InterPro" id="IPR036291">
    <property type="entry name" value="NAD(P)-bd_dom_sf"/>
</dbReference>
<gene>
    <name evidence="5" type="ORF">HETSPECPRED_005463</name>
</gene>
<dbReference type="CDD" id="cd05367">
    <property type="entry name" value="SPR-like_SDR_c"/>
    <property type="match status" value="1"/>
</dbReference>
<protein>
    <recommendedName>
        <fullName evidence="4">Ketoreductase domain-containing protein</fullName>
    </recommendedName>
</protein>
<keyword evidence="2" id="KW-0521">NADP</keyword>
<dbReference type="PANTHER" id="PTHR43008">
    <property type="entry name" value="BENZIL REDUCTASE"/>
    <property type="match status" value="1"/>
</dbReference>
<dbReference type="Proteomes" id="UP000664521">
    <property type="component" value="Unassembled WGS sequence"/>
</dbReference>
<dbReference type="Gene3D" id="3.40.50.720">
    <property type="entry name" value="NAD(P)-binding Rossmann-like Domain"/>
    <property type="match status" value="1"/>
</dbReference>
<comment type="caution">
    <text evidence="5">The sequence shown here is derived from an EMBL/GenBank/DDBJ whole genome shotgun (WGS) entry which is preliminary data.</text>
</comment>
<evidence type="ECO:0000256" key="3">
    <source>
        <dbReference type="ARBA" id="ARBA00023002"/>
    </source>
</evidence>
<dbReference type="GO" id="GO:0050664">
    <property type="term" value="F:oxidoreductase activity, acting on NAD(P)H, oxygen as acceptor"/>
    <property type="evidence" value="ECO:0007669"/>
    <property type="project" value="TreeGrafter"/>
</dbReference>
<dbReference type="InterPro" id="IPR057326">
    <property type="entry name" value="KR_dom"/>
</dbReference>
<evidence type="ECO:0000256" key="1">
    <source>
        <dbReference type="ARBA" id="ARBA00006484"/>
    </source>
</evidence>
<feature type="domain" description="Ketoreductase" evidence="4">
    <location>
        <begin position="3"/>
        <end position="176"/>
    </location>
</feature>
<dbReference type="OrthoDB" id="153074at2759"/>
<dbReference type="SUPFAM" id="SSF51735">
    <property type="entry name" value="NAD(P)-binding Rossmann-fold domains"/>
    <property type="match status" value="1"/>
</dbReference>
<evidence type="ECO:0000313" key="5">
    <source>
        <dbReference type="EMBL" id="CAF9923933.1"/>
    </source>
</evidence>